<evidence type="ECO:0000256" key="5">
    <source>
        <dbReference type="ARBA" id="ARBA00022741"/>
    </source>
</evidence>
<dbReference type="InterPro" id="IPR036890">
    <property type="entry name" value="HATPase_C_sf"/>
</dbReference>
<proteinExistence type="predicted"/>
<feature type="compositionally biased region" description="Polar residues" evidence="8">
    <location>
        <begin position="1"/>
        <end position="15"/>
    </location>
</feature>
<keyword evidence="6 10" id="KW-0418">Kinase</keyword>
<evidence type="ECO:0000256" key="4">
    <source>
        <dbReference type="ARBA" id="ARBA00022679"/>
    </source>
</evidence>
<dbReference type="RefSeq" id="WP_418157724.1">
    <property type="nucleotide sequence ID" value="NZ_JBBLZC010000001.1"/>
</dbReference>
<dbReference type="EC" id="2.7.13.3" evidence="2"/>
<dbReference type="PANTHER" id="PTHR41523:SF7">
    <property type="entry name" value="HISTIDINE KINASE"/>
    <property type="match status" value="1"/>
</dbReference>
<feature type="domain" description="Signal transduction histidine kinase HWE region" evidence="9">
    <location>
        <begin position="32"/>
        <end position="113"/>
    </location>
</feature>
<feature type="region of interest" description="Disordered" evidence="8">
    <location>
        <begin position="1"/>
        <end position="22"/>
    </location>
</feature>
<evidence type="ECO:0000313" key="10">
    <source>
        <dbReference type="EMBL" id="MEK0081883.1"/>
    </source>
</evidence>
<evidence type="ECO:0000256" key="7">
    <source>
        <dbReference type="ARBA" id="ARBA00022840"/>
    </source>
</evidence>
<keyword evidence="5" id="KW-0547">Nucleotide-binding</keyword>
<evidence type="ECO:0000259" key="9">
    <source>
        <dbReference type="SMART" id="SM00911"/>
    </source>
</evidence>
<sequence>MLRQALGQTASSGTASEPAGTTEDAARLLDRLGHRFKNTLVLIQATAWQTALGAVDVQDFLKLFDGRLRAIAAASDVLARNGWGSFPLGELVRAVLEEHEETTRSRIRIEIGDLPPLLPEAAQNLALALHELTTNALEHGALSVPGGSVRLESRIEGEELVVVWREADGPRVVPPTRQGFGLVLLDRVVARRYAGRAIMDWERSGLICTLRIPGSRILDRPAGRPATS</sequence>
<comment type="catalytic activity">
    <reaction evidence="1">
        <text>ATP + protein L-histidine = ADP + protein N-phospho-L-histidine.</text>
        <dbReference type="EC" id="2.7.13.3"/>
    </reaction>
</comment>
<gene>
    <name evidence="10" type="ORF">U1T56_01865</name>
</gene>
<evidence type="ECO:0000313" key="11">
    <source>
        <dbReference type="Proteomes" id="UP001375743"/>
    </source>
</evidence>
<reference evidence="10 11" key="1">
    <citation type="submission" date="2024-01" db="EMBL/GenBank/DDBJ databases">
        <title>Multi-omics insights into the function and evolution of sodium benzoate biodegradation pathways in Benzoatithermus flavus gen. nov., sp. nov. from hot spring.</title>
        <authorList>
            <person name="Hu C.-J."/>
            <person name="Li W.-J."/>
        </authorList>
    </citation>
    <scope>NUCLEOTIDE SEQUENCE [LARGE SCALE GENOMIC DNA]</scope>
    <source>
        <strain evidence="10 11">SYSU G07066</strain>
    </source>
</reference>
<keyword evidence="11" id="KW-1185">Reference proteome</keyword>
<keyword evidence="7" id="KW-0067">ATP-binding</keyword>
<dbReference type="PANTHER" id="PTHR41523">
    <property type="entry name" value="TWO-COMPONENT SYSTEM SENSOR PROTEIN"/>
    <property type="match status" value="1"/>
</dbReference>
<keyword evidence="3" id="KW-0597">Phosphoprotein</keyword>
<dbReference type="SMART" id="SM00911">
    <property type="entry name" value="HWE_HK"/>
    <property type="match status" value="1"/>
</dbReference>
<accession>A0ABU8XL20</accession>
<comment type="caution">
    <text evidence="10">The sequence shown here is derived from an EMBL/GenBank/DDBJ whole genome shotgun (WGS) entry which is preliminary data.</text>
</comment>
<dbReference type="Proteomes" id="UP001375743">
    <property type="component" value="Unassembled WGS sequence"/>
</dbReference>
<name>A0ABU8XL20_9PROT</name>
<dbReference type="Gene3D" id="3.30.565.10">
    <property type="entry name" value="Histidine kinase-like ATPase, C-terminal domain"/>
    <property type="match status" value="1"/>
</dbReference>
<dbReference type="InterPro" id="IPR011102">
    <property type="entry name" value="Sig_transdc_His_kinase_HWE"/>
</dbReference>
<organism evidence="10 11">
    <name type="scientific">Benzoatithermus flavus</name>
    <dbReference type="NCBI Taxonomy" id="3108223"/>
    <lineage>
        <taxon>Bacteria</taxon>
        <taxon>Pseudomonadati</taxon>
        <taxon>Pseudomonadota</taxon>
        <taxon>Alphaproteobacteria</taxon>
        <taxon>Geminicoccales</taxon>
        <taxon>Geminicoccaceae</taxon>
        <taxon>Benzoatithermus</taxon>
    </lineage>
</organism>
<evidence type="ECO:0000256" key="6">
    <source>
        <dbReference type="ARBA" id="ARBA00022777"/>
    </source>
</evidence>
<keyword evidence="4 10" id="KW-0808">Transferase</keyword>
<evidence type="ECO:0000256" key="2">
    <source>
        <dbReference type="ARBA" id="ARBA00012438"/>
    </source>
</evidence>
<protein>
    <recommendedName>
        <fullName evidence="2">histidine kinase</fullName>
        <ecNumber evidence="2">2.7.13.3</ecNumber>
    </recommendedName>
</protein>
<evidence type="ECO:0000256" key="3">
    <source>
        <dbReference type="ARBA" id="ARBA00022553"/>
    </source>
</evidence>
<dbReference type="GO" id="GO:0004673">
    <property type="term" value="F:protein histidine kinase activity"/>
    <property type="evidence" value="ECO:0007669"/>
    <property type="project" value="UniProtKB-EC"/>
</dbReference>
<evidence type="ECO:0000256" key="1">
    <source>
        <dbReference type="ARBA" id="ARBA00000085"/>
    </source>
</evidence>
<dbReference type="EMBL" id="JBBLZC010000001">
    <property type="protein sequence ID" value="MEK0081883.1"/>
    <property type="molecule type" value="Genomic_DNA"/>
</dbReference>
<dbReference type="SUPFAM" id="SSF55874">
    <property type="entry name" value="ATPase domain of HSP90 chaperone/DNA topoisomerase II/histidine kinase"/>
    <property type="match status" value="1"/>
</dbReference>
<evidence type="ECO:0000256" key="8">
    <source>
        <dbReference type="SAM" id="MobiDB-lite"/>
    </source>
</evidence>
<dbReference type="Pfam" id="PF07536">
    <property type="entry name" value="HWE_HK"/>
    <property type="match status" value="1"/>
</dbReference>